<evidence type="ECO:0008006" key="3">
    <source>
        <dbReference type="Google" id="ProtNLM"/>
    </source>
</evidence>
<dbReference type="SUPFAM" id="SSF50475">
    <property type="entry name" value="FMN-binding split barrel"/>
    <property type="match status" value="1"/>
</dbReference>
<dbReference type="RefSeq" id="WP_124178490.1">
    <property type="nucleotide sequence ID" value="NZ_REFY01000004.1"/>
</dbReference>
<gene>
    <name evidence="1" type="ORF">EA462_10365</name>
</gene>
<evidence type="ECO:0000313" key="2">
    <source>
        <dbReference type="Proteomes" id="UP000273828"/>
    </source>
</evidence>
<dbReference type="InterPro" id="IPR024747">
    <property type="entry name" value="Pyridox_Oxase-rel"/>
</dbReference>
<dbReference type="AlphaFoldDB" id="A0A3N6LZS2"/>
<organism evidence="1 2">
    <name type="scientific">Natrarchaeobius halalkaliphilus</name>
    <dbReference type="NCBI Taxonomy" id="1679091"/>
    <lineage>
        <taxon>Archaea</taxon>
        <taxon>Methanobacteriati</taxon>
        <taxon>Methanobacteriota</taxon>
        <taxon>Stenosarchaea group</taxon>
        <taxon>Halobacteria</taxon>
        <taxon>Halobacteriales</taxon>
        <taxon>Natrialbaceae</taxon>
        <taxon>Natrarchaeobius</taxon>
    </lineage>
</organism>
<sequence>MSNTVASVSGVDMPEDEIDSFLEKTGIGTLSFGTEDGGYAVPMSFGFDRDNQRCLFQFVSDDDSTKEAHLERSNRVTLTVYEWSEVDDWRSVVLRGSLDELPDDELYDAADTFSDYAVPVSLSIFEKKATELDFSWYTLDVRSKSGRWAKPIETDG</sequence>
<comment type="caution">
    <text evidence="1">The sequence shown here is derived from an EMBL/GenBank/DDBJ whole genome shotgun (WGS) entry which is preliminary data.</text>
</comment>
<dbReference type="Proteomes" id="UP000273828">
    <property type="component" value="Unassembled WGS sequence"/>
</dbReference>
<reference evidence="1 2" key="1">
    <citation type="submission" date="2018-10" db="EMBL/GenBank/DDBJ databases">
        <title>Natrarchaeobius chitinivorans gen. nov., sp. nov., and Natrarchaeobius haloalkaliphilus sp. nov., alkaliphilic, chitin-utilizing haloarchaea from hypersaline alkaline lakes.</title>
        <authorList>
            <person name="Sorokin D.Y."/>
            <person name="Elcheninov A.G."/>
            <person name="Kostrikina N.A."/>
            <person name="Bale N.J."/>
            <person name="Sinninghe Damste J.S."/>
            <person name="Khijniak T.V."/>
            <person name="Kublanov I.V."/>
            <person name="Toshchakov S.V."/>
        </authorList>
    </citation>
    <scope>NUCLEOTIDE SEQUENCE [LARGE SCALE GENOMIC DNA]</scope>
    <source>
        <strain evidence="1 2">AArcht-Sl</strain>
    </source>
</reference>
<dbReference type="EMBL" id="REFY01000004">
    <property type="protein sequence ID" value="RQG88800.1"/>
    <property type="molecule type" value="Genomic_DNA"/>
</dbReference>
<keyword evidence="2" id="KW-1185">Reference proteome</keyword>
<accession>A0A3N6LZS2</accession>
<dbReference type="Pfam" id="PF12900">
    <property type="entry name" value="Pyridox_ox_2"/>
    <property type="match status" value="1"/>
</dbReference>
<dbReference type="InterPro" id="IPR012349">
    <property type="entry name" value="Split_barrel_FMN-bd"/>
</dbReference>
<protein>
    <recommendedName>
        <fullName evidence="3">Pyridoxamine 5'-phosphate oxidase family protein</fullName>
    </recommendedName>
</protein>
<dbReference type="OrthoDB" id="953at2157"/>
<name>A0A3N6LZS2_9EURY</name>
<evidence type="ECO:0000313" key="1">
    <source>
        <dbReference type="EMBL" id="RQG88800.1"/>
    </source>
</evidence>
<proteinExistence type="predicted"/>
<dbReference type="Gene3D" id="2.30.110.10">
    <property type="entry name" value="Electron Transport, Fmn-binding Protein, Chain A"/>
    <property type="match status" value="1"/>
</dbReference>